<evidence type="ECO:0000313" key="1">
    <source>
        <dbReference type="EMBL" id="VDO24013.1"/>
    </source>
</evidence>
<dbReference type="Proteomes" id="UP000268014">
    <property type="component" value="Unassembled WGS sequence"/>
</dbReference>
<gene>
    <name evidence="1" type="ORF">HPLM_LOCUS4786</name>
</gene>
<accession>A0A3P7UU56</accession>
<proteinExistence type="predicted"/>
<reference evidence="1 2" key="1">
    <citation type="submission" date="2018-11" db="EMBL/GenBank/DDBJ databases">
        <authorList>
            <consortium name="Pathogen Informatics"/>
        </authorList>
    </citation>
    <scope>NUCLEOTIDE SEQUENCE [LARGE SCALE GENOMIC DNA]</scope>
    <source>
        <strain evidence="1 2">MHpl1</strain>
    </source>
</reference>
<evidence type="ECO:0000313" key="2">
    <source>
        <dbReference type="Proteomes" id="UP000268014"/>
    </source>
</evidence>
<organism evidence="1 2">
    <name type="scientific">Haemonchus placei</name>
    <name type="common">Barber's pole worm</name>
    <dbReference type="NCBI Taxonomy" id="6290"/>
    <lineage>
        <taxon>Eukaryota</taxon>
        <taxon>Metazoa</taxon>
        <taxon>Ecdysozoa</taxon>
        <taxon>Nematoda</taxon>
        <taxon>Chromadorea</taxon>
        <taxon>Rhabditida</taxon>
        <taxon>Rhabditina</taxon>
        <taxon>Rhabditomorpha</taxon>
        <taxon>Strongyloidea</taxon>
        <taxon>Trichostrongylidae</taxon>
        <taxon>Haemonchus</taxon>
    </lineage>
</organism>
<sequence>MVHERPMFDVQCNLSSKIIHLPKPMMGTLHTLQAHPLLLSASSTFHPRLSSSVHLIRGLSSVHFRPKSVFRVIVCYGSDAEC</sequence>
<protein>
    <submittedName>
        <fullName evidence="1">Uncharacterized protein</fullName>
    </submittedName>
</protein>
<dbReference type="EMBL" id="UZAF01016251">
    <property type="protein sequence ID" value="VDO24013.1"/>
    <property type="molecule type" value="Genomic_DNA"/>
</dbReference>
<name>A0A3P7UU56_HAEPC</name>
<dbReference type="AlphaFoldDB" id="A0A3P7UU56"/>
<keyword evidence="2" id="KW-1185">Reference proteome</keyword>